<keyword evidence="2" id="KW-0812">Transmembrane</keyword>
<feature type="compositionally biased region" description="Polar residues" evidence="1">
    <location>
        <begin position="224"/>
        <end position="234"/>
    </location>
</feature>
<feature type="compositionally biased region" description="Low complexity" evidence="1">
    <location>
        <begin position="191"/>
        <end position="202"/>
    </location>
</feature>
<dbReference type="Proteomes" id="UP000001640">
    <property type="component" value="Chromosome 8"/>
</dbReference>
<protein>
    <submittedName>
        <fullName evidence="3">Uncharacterized protein</fullName>
    </submittedName>
</protein>
<name>G0VIT0_NAUCA</name>
<evidence type="ECO:0000313" key="3">
    <source>
        <dbReference type="EMBL" id="CCC71407.1"/>
    </source>
</evidence>
<feature type="transmembrane region" description="Helical" evidence="2">
    <location>
        <begin position="43"/>
        <end position="65"/>
    </location>
</feature>
<dbReference type="OMA" id="CHEFFTT"/>
<dbReference type="OrthoDB" id="4036472at2759"/>
<proteinExistence type="predicted"/>
<sequence>MDARSMKMDEYCPIDNDRELAHLPCHKFPSKFRYFLSESCSSITVIIFLIIDLIFASATVIELLLTHDDSAAGGFGIGLFASSLTTVIISCIFFFQRTETITGTQAKMKFFLEIIQYKPNATSKSWDVIAAHMNTYFYREGHWANENFFYSGKECYNWFMELTTKVEYVPIEQPPRASQEDSSEPIENSKKPTPTSTTSIPIAQPIPHVADANPNANPVVINKWAQNKTPTNIISSKKKSKTKSKHAINGKNSHYDR</sequence>
<keyword evidence="2" id="KW-1133">Transmembrane helix</keyword>
<dbReference type="EMBL" id="HE576759">
    <property type="protein sequence ID" value="CCC71407.1"/>
    <property type="molecule type" value="Genomic_DNA"/>
</dbReference>
<dbReference type="AlphaFoldDB" id="G0VIT0"/>
<organism evidence="3 4">
    <name type="scientific">Naumovozyma castellii</name>
    <name type="common">Yeast</name>
    <name type="synonym">Saccharomyces castellii</name>
    <dbReference type="NCBI Taxonomy" id="27288"/>
    <lineage>
        <taxon>Eukaryota</taxon>
        <taxon>Fungi</taxon>
        <taxon>Dikarya</taxon>
        <taxon>Ascomycota</taxon>
        <taxon>Saccharomycotina</taxon>
        <taxon>Saccharomycetes</taxon>
        <taxon>Saccharomycetales</taxon>
        <taxon>Saccharomycetaceae</taxon>
        <taxon>Naumovozyma</taxon>
    </lineage>
</organism>
<accession>G0VIT0</accession>
<evidence type="ECO:0000256" key="2">
    <source>
        <dbReference type="SAM" id="Phobius"/>
    </source>
</evidence>
<keyword evidence="4" id="KW-1185">Reference proteome</keyword>
<dbReference type="RefSeq" id="XP_003677756.1">
    <property type="nucleotide sequence ID" value="XM_003677708.1"/>
</dbReference>
<dbReference type="InParanoid" id="G0VIT0"/>
<dbReference type="KEGG" id="ncs:NCAS_0H00970"/>
<feature type="compositionally biased region" description="Basic residues" evidence="1">
    <location>
        <begin position="236"/>
        <end position="248"/>
    </location>
</feature>
<keyword evidence="2" id="KW-0472">Membrane</keyword>
<dbReference type="InterPro" id="IPR001142">
    <property type="entry name" value="DUP/COS"/>
</dbReference>
<dbReference type="GeneID" id="96905086"/>
<reference evidence="3 4" key="1">
    <citation type="journal article" date="2011" name="Proc. Natl. Acad. Sci. U.S.A.">
        <title>Evolutionary erosion of yeast sex chromosomes by mating-type switching accidents.</title>
        <authorList>
            <person name="Gordon J.L."/>
            <person name="Armisen D."/>
            <person name="Proux-Wera E."/>
            <person name="Oheigeartaigh S.S."/>
            <person name="Byrne K.P."/>
            <person name="Wolfe K.H."/>
        </authorList>
    </citation>
    <scope>NUCLEOTIDE SEQUENCE [LARGE SCALE GENOMIC DNA]</scope>
    <source>
        <strain evidence="4">ATCC 76901 / BCRC 22586 / CBS 4309 / NBRC 1992 / NRRL Y-12630</strain>
    </source>
</reference>
<evidence type="ECO:0000313" key="4">
    <source>
        <dbReference type="Proteomes" id="UP000001640"/>
    </source>
</evidence>
<dbReference type="HOGENOM" id="CLU_1082167_0_0_1"/>
<reference key="2">
    <citation type="submission" date="2011-08" db="EMBL/GenBank/DDBJ databases">
        <title>Genome sequence of Naumovozyma castellii.</title>
        <authorList>
            <person name="Gordon J.L."/>
            <person name="Armisen D."/>
            <person name="Proux-Wera E."/>
            <person name="OhEigeartaigh S.S."/>
            <person name="Byrne K.P."/>
            <person name="Wolfe K.H."/>
        </authorList>
    </citation>
    <scope>NUCLEOTIDE SEQUENCE</scope>
    <source>
        <strain>Type strain:CBS 4309</strain>
    </source>
</reference>
<dbReference type="Pfam" id="PF00674">
    <property type="entry name" value="DUP"/>
    <property type="match status" value="1"/>
</dbReference>
<gene>
    <name evidence="3" type="primary">NCAS0H00970</name>
    <name evidence="3" type="ordered locus">NCAS_0H00970</name>
</gene>
<feature type="transmembrane region" description="Helical" evidence="2">
    <location>
        <begin position="71"/>
        <end position="95"/>
    </location>
</feature>
<evidence type="ECO:0000256" key="1">
    <source>
        <dbReference type="SAM" id="MobiDB-lite"/>
    </source>
</evidence>
<feature type="region of interest" description="Disordered" evidence="1">
    <location>
        <begin position="174"/>
        <end position="257"/>
    </location>
</feature>